<protein>
    <submittedName>
        <fullName evidence="2">Uncharacterized protein</fullName>
    </submittedName>
</protein>
<dbReference type="AlphaFoldDB" id="A0A8S0Y4C2"/>
<evidence type="ECO:0000313" key="4">
    <source>
        <dbReference type="Proteomes" id="UP001071230"/>
    </source>
</evidence>
<dbReference type="EMBL" id="CDGJ01000003">
    <property type="protein sequence ID" value="CEJ05746.1"/>
    <property type="molecule type" value="Genomic_DNA"/>
</dbReference>
<dbReference type="KEGG" id="aacx:DEACI_3688"/>
<evidence type="ECO:0000313" key="2">
    <source>
        <dbReference type="EMBL" id="CAA7602865.1"/>
    </source>
</evidence>
<name>A0A8S0Y4C2_9FIRM</name>
<gene>
    <name evidence="3" type="ORF">DEACI_0166</name>
    <name evidence="2" type="ORF">DEACI_3688</name>
</gene>
<reference evidence="2" key="2">
    <citation type="submission" date="2020-01" db="EMBL/GenBank/DDBJ databases">
        <authorList>
            <person name="Hornung B."/>
        </authorList>
    </citation>
    <scope>NUCLEOTIDE SEQUENCE</scope>
    <source>
        <strain evidence="2">PacBioINE</strain>
    </source>
</reference>
<proteinExistence type="predicted"/>
<keyword evidence="4" id="KW-1185">Reference proteome</keyword>
<reference evidence="3" key="1">
    <citation type="submission" date="2014-11" db="EMBL/GenBank/DDBJ databases">
        <authorList>
            <person name="Hornung B.V."/>
        </authorList>
    </citation>
    <scope>NUCLEOTIDE SEQUENCE</scope>
    <source>
        <strain evidence="3">INE</strain>
    </source>
</reference>
<evidence type="ECO:0000256" key="1">
    <source>
        <dbReference type="SAM" id="MobiDB-lite"/>
    </source>
</evidence>
<dbReference type="Proteomes" id="UP000836597">
    <property type="component" value="Chromosome"/>
</dbReference>
<organism evidence="2">
    <name type="scientific">Acididesulfobacillus acetoxydans</name>
    <dbReference type="NCBI Taxonomy" id="1561005"/>
    <lineage>
        <taxon>Bacteria</taxon>
        <taxon>Bacillati</taxon>
        <taxon>Bacillota</taxon>
        <taxon>Clostridia</taxon>
        <taxon>Eubacteriales</taxon>
        <taxon>Peptococcaceae</taxon>
        <taxon>Acididesulfobacillus</taxon>
    </lineage>
</organism>
<accession>A0A8S0Y4C2</accession>
<feature type="region of interest" description="Disordered" evidence="1">
    <location>
        <begin position="53"/>
        <end position="77"/>
    </location>
</feature>
<dbReference type="Proteomes" id="UP001071230">
    <property type="component" value="Unassembled WGS sequence"/>
</dbReference>
<evidence type="ECO:0000313" key="3">
    <source>
        <dbReference type="EMBL" id="CEJ05746.1"/>
    </source>
</evidence>
<feature type="compositionally biased region" description="Basic and acidic residues" evidence="1">
    <location>
        <begin position="58"/>
        <end position="68"/>
    </location>
</feature>
<dbReference type="EMBL" id="LR746496">
    <property type="protein sequence ID" value="CAA7602865.1"/>
    <property type="molecule type" value="Genomic_DNA"/>
</dbReference>
<dbReference type="RefSeq" id="WP_240986171.1">
    <property type="nucleotide sequence ID" value="NZ_CDGJ01000003.1"/>
</dbReference>
<sequence length="77" mass="8269">MKYVVGLKSELDLLNEDEAKQRYLEMVAAGYEEGDVFVGAPIVVASDVSFGSLQSDQSEDRTGAKDTDPEGTVVNPS</sequence>